<dbReference type="RefSeq" id="WP_183963684.1">
    <property type="nucleotide sequence ID" value="NZ_BAABEW010000016.1"/>
</dbReference>
<feature type="chain" id="PRO_5031372583" evidence="3">
    <location>
        <begin position="24"/>
        <end position="402"/>
    </location>
</feature>
<dbReference type="Pfam" id="PF13458">
    <property type="entry name" value="Peripla_BP_6"/>
    <property type="match status" value="1"/>
</dbReference>
<protein>
    <submittedName>
        <fullName evidence="5">ABC-type branched-subunit amino acid transport system substrate-binding protein</fullName>
    </submittedName>
</protein>
<dbReference type="CDD" id="cd06343">
    <property type="entry name" value="PBP1_ABC_ligand_binding-like"/>
    <property type="match status" value="1"/>
</dbReference>
<evidence type="ECO:0000256" key="1">
    <source>
        <dbReference type="ARBA" id="ARBA00010062"/>
    </source>
</evidence>
<evidence type="ECO:0000313" key="6">
    <source>
        <dbReference type="Proteomes" id="UP000532440"/>
    </source>
</evidence>
<dbReference type="Proteomes" id="UP000532440">
    <property type="component" value="Unassembled WGS sequence"/>
</dbReference>
<name>A0A7W8HF68_9BURK</name>
<dbReference type="SUPFAM" id="SSF53822">
    <property type="entry name" value="Periplasmic binding protein-like I"/>
    <property type="match status" value="1"/>
</dbReference>
<dbReference type="Gene3D" id="3.40.50.2300">
    <property type="match status" value="2"/>
</dbReference>
<dbReference type="InterPro" id="IPR028082">
    <property type="entry name" value="Peripla_BP_I"/>
</dbReference>
<evidence type="ECO:0000313" key="5">
    <source>
        <dbReference type="EMBL" id="MBB5270366.1"/>
    </source>
</evidence>
<dbReference type="AlphaFoldDB" id="A0A7W8HF68"/>
<dbReference type="EMBL" id="JACHGB010000001">
    <property type="protein sequence ID" value="MBB5270366.1"/>
    <property type="molecule type" value="Genomic_DNA"/>
</dbReference>
<reference evidence="5 6" key="1">
    <citation type="submission" date="2020-08" db="EMBL/GenBank/DDBJ databases">
        <title>Genomic Encyclopedia of Type Strains, Phase IV (KMG-IV): sequencing the most valuable type-strain genomes for metagenomic binning, comparative biology and taxonomic classification.</title>
        <authorList>
            <person name="Goeker M."/>
        </authorList>
    </citation>
    <scope>NUCLEOTIDE SEQUENCE [LARGE SCALE GENOMIC DNA]</scope>
    <source>
        <strain evidence="5 6">DSM 29781</strain>
    </source>
</reference>
<evidence type="ECO:0000259" key="4">
    <source>
        <dbReference type="Pfam" id="PF13458"/>
    </source>
</evidence>
<proteinExistence type="inferred from homology"/>
<feature type="signal peptide" evidence="3">
    <location>
        <begin position="1"/>
        <end position="23"/>
    </location>
</feature>
<dbReference type="PANTHER" id="PTHR47235">
    <property type="entry name" value="BLR6548 PROTEIN"/>
    <property type="match status" value="1"/>
</dbReference>
<comment type="caution">
    <text evidence="5">The sequence shown here is derived from an EMBL/GenBank/DDBJ whole genome shotgun (WGS) entry which is preliminary data.</text>
</comment>
<dbReference type="PANTHER" id="PTHR47235:SF1">
    <property type="entry name" value="BLR6548 PROTEIN"/>
    <property type="match status" value="1"/>
</dbReference>
<comment type="similarity">
    <text evidence="1">Belongs to the leucine-binding protein family.</text>
</comment>
<feature type="domain" description="Leucine-binding protein" evidence="4">
    <location>
        <begin position="35"/>
        <end position="386"/>
    </location>
</feature>
<evidence type="ECO:0000256" key="3">
    <source>
        <dbReference type="SAM" id="SignalP"/>
    </source>
</evidence>
<keyword evidence="2 3" id="KW-0732">Signal</keyword>
<gene>
    <name evidence="5" type="ORF">HNQ70_000350</name>
</gene>
<keyword evidence="6" id="KW-1185">Reference proteome</keyword>
<evidence type="ECO:0000256" key="2">
    <source>
        <dbReference type="ARBA" id="ARBA00022729"/>
    </source>
</evidence>
<organism evidence="5 6">
    <name type="scientific">Quisquiliibacterium transsilvanicum</name>
    <dbReference type="NCBI Taxonomy" id="1549638"/>
    <lineage>
        <taxon>Bacteria</taxon>
        <taxon>Pseudomonadati</taxon>
        <taxon>Pseudomonadota</taxon>
        <taxon>Betaproteobacteria</taxon>
        <taxon>Burkholderiales</taxon>
        <taxon>Burkholderiaceae</taxon>
        <taxon>Quisquiliibacterium</taxon>
    </lineage>
</organism>
<sequence length="402" mass="43878">MMRFRSIAFAAALGLSVAGAAHAQKKYDPGASDTEIKLGQTMPYSGPASAYGAQGKSETAYFKMVNARGGINGRKITFISLDDGYSPPKTVEQTRKLVEEDQVLALVNSIGTPTNTAVHKYLNQKKVPQLLVSTGAAKWNDAKNFPWTTPGYPPYEAEARVYAKHILASHPDAKIGLIYQNDDFGKDYLKGFKEALGPGMSKIVKEVSYEISDPTVDSQIIALKSSGANVLFTMTTPKFGAQVIRRVAELGWKPAHYIVSVSASQSQALEPAGLQNAVGLITASTLKEPSDPTWDNDPGMLEYRKFMKEWFPDGDPNNTGIVLGFVVGQLLEHILKGAGDNLTRENLMKQATDIRDLSLPLLLPGVTLTVTPQDLNPFHTFRTMRFDGKRWVLFGDPIAVGR</sequence>
<dbReference type="InterPro" id="IPR028081">
    <property type="entry name" value="Leu-bd"/>
</dbReference>
<accession>A0A7W8HF68</accession>